<gene>
    <name evidence="1" type="ORF">C5Y93_12400</name>
</gene>
<comment type="caution">
    <text evidence="1">The sequence shown here is derived from an EMBL/GenBank/DDBJ whole genome shotgun (WGS) entry which is preliminary data.</text>
</comment>
<protein>
    <submittedName>
        <fullName evidence="1">Uncharacterized protein</fullName>
    </submittedName>
</protein>
<dbReference type="Proteomes" id="UP000237819">
    <property type="component" value="Unassembled WGS sequence"/>
</dbReference>
<name>A0A2S8GNY6_9BACT</name>
<sequence>MRQALVLADGDAVSAIAQSLIRAQVGAIGAEADRFGNEVNRAVDERKLAAAGMEAAEGETFGVGIAEAGIQRKCDRAGDARRMNRVTGRFGSA</sequence>
<organism evidence="1 2">
    <name type="scientific">Blastopirellula marina</name>
    <dbReference type="NCBI Taxonomy" id="124"/>
    <lineage>
        <taxon>Bacteria</taxon>
        <taxon>Pseudomonadati</taxon>
        <taxon>Planctomycetota</taxon>
        <taxon>Planctomycetia</taxon>
        <taxon>Pirellulales</taxon>
        <taxon>Pirellulaceae</taxon>
        <taxon>Blastopirellula</taxon>
    </lineage>
</organism>
<dbReference type="EMBL" id="PUHZ01000013">
    <property type="protein sequence ID" value="PQO45724.1"/>
    <property type="molecule type" value="Genomic_DNA"/>
</dbReference>
<evidence type="ECO:0000313" key="1">
    <source>
        <dbReference type="EMBL" id="PQO45724.1"/>
    </source>
</evidence>
<reference evidence="1 2" key="1">
    <citation type="submission" date="2018-02" db="EMBL/GenBank/DDBJ databases">
        <title>Comparative genomes isolates from brazilian mangrove.</title>
        <authorList>
            <person name="Araujo J.E."/>
            <person name="Taketani R.G."/>
            <person name="Silva M.C.P."/>
            <person name="Loureco M.V."/>
            <person name="Andreote F.D."/>
        </authorList>
    </citation>
    <scope>NUCLEOTIDE SEQUENCE [LARGE SCALE GENOMIC DNA]</scope>
    <source>
        <strain evidence="1 2">Nap-Phe MGV</strain>
    </source>
</reference>
<evidence type="ECO:0000313" key="2">
    <source>
        <dbReference type="Proteomes" id="UP000237819"/>
    </source>
</evidence>
<dbReference type="AlphaFoldDB" id="A0A2S8GNY6"/>
<proteinExistence type="predicted"/>
<accession>A0A2S8GNY6</accession>